<reference evidence="1 2" key="1">
    <citation type="journal article" date="2016" name="Front. Microbiol.">
        <title>Fuerstia marisgermanicae gen. nov., sp. nov., an Unusual Member of the Phylum Planctomycetes from the German Wadden Sea.</title>
        <authorList>
            <person name="Kohn T."/>
            <person name="Heuer A."/>
            <person name="Jogler M."/>
            <person name="Vollmers J."/>
            <person name="Boedeker C."/>
            <person name="Bunk B."/>
            <person name="Rast P."/>
            <person name="Borchert D."/>
            <person name="Glockner I."/>
            <person name="Freese H.M."/>
            <person name="Klenk H.P."/>
            <person name="Overmann J."/>
            <person name="Kaster A.K."/>
            <person name="Rohde M."/>
            <person name="Wiegand S."/>
            <person name="Jogler C."/>
        </authorList>
    </citation>
    <scope>NUCLEOTIDE SEQUENCE [LARGE SCALE GENOMIC DNA]</scope>
    <source>
        <strain evidence="1 2">NH11</strain>
    </source>
</reference>
<dbReference type="STRING" id="1891926.Fuma_05358"/>
<dbReference type="EMBL" id="CP017641">
    <property type="protein sequence ID" value="APZ95699.1"/>
    <property type="molecule type" value="Genomic_DNA"/>
</dbReference>
<sequence length="47" mass="5410">MRMNEDGFVMIGSLTCPHRPCIRFLFVEFQPPMVARSFDENAADDDC</sequence>
<gene>
    <name evidence="1" type="ORF">Fuma_05358</name>
</gene>
<evidence type="ECO:0000313" key="2">
    <source>
        <dbReference type="Proteomes" id="UP000187735"/>
    </source>
</evidence>
<name>A0A1P8WNS2_9PLAN</name>
<proteinExistence type="predicted"/>
<evidence type="ECO:0000313" key="1">
    <source>
        <dbReference type="EMBL" id="APZ95699.1"/>
    </source>
</evidence>
<accession>A0A1P8WNS2</accession>
<dbReference type="KEGG" id="fmr:Fuma_05358"/>
<organism evidence="1 2">
    <name type="scientific">Fuerstiella marisgermanici</name>
    <dbReference type="NCBI Taxonomy" id="1891926"/>
    <lineage>
        <taxon>Bacteria</taxon>
        <taxon>Pseudomonadati</taxon>
        <taxon>Planctomycetota</taxon>
        <taxon>Planctomycetia</taxon>
        <taxon>Planctomycetales</taxon>
        <taxon>Planctomycetaceae</taxon>
        <taxon>Fuerstiella</taxon>
    </lineage>
</organism>
<protein>
    <submittedName>
        <fullName evidence="1">Uncharacterized protein</fullName>
    </submittedName>
</protein>
<dbReference type="AlphaFoldDB" id="A0A1P8WNS2"/>
<keyword evidence="2" id="KW-1185">Reference proteome</keyword>
<dbReference type="Proteomes" id="UP000187735">
    <property type="component" value="Chromosome"/>
</dbReference>